<dbReference type="InterPro" id="IPR042174">
    <property type="entry name" value="RecF_2"/>
</dbReference>
<comment type="similarity">
    <text evidence="2 12 13">Belongs to the RecF family.</text>
</comment>
<evidence type="ECO:0000256" key="7">
    <source>
        <dbReference type="ARBA" id="ARBA00022763"/>
    </source>
</evidence>
<evidence type="ECO:0000256" key="8">
    <source>
        <dbReference type="ARBA" id="ARBA00022840"/>
    </source>
</evidence>
<evidence type="ECO:0000256" key="5">
    <source>
        <dbReference type="ARBA" id="ARBA00022705"/>
    </source>
</evidence>
<dbReference type="Proteomes" id="UP000006004">
    <property type="component" value="Unassembled WGS sequence"/>
</dbReference>
<dbReference type="CDD" id="cd03242">
    <property type="entry name" value="ABC_RecF"/>
    <property type="match status" value="1"/>
</dbReference>
<evidence type="ECO:0000256" key="9">
    <source>
        <dbReference type="ARBA" id="ARBA00023125"/>
    </source>
</evidence>
<dbReference type="GO" id="GO:0006260">
    <property type="term" value="P:DNA replication"/>
    <property type="evidence" value="ECO:0007669"/>
    <property type="project" value="UniProtKB-UniRule"/>
</dbReference>
<evidence type="ECO:0000256" key="6">
    <source>
        <dbReference type="ARBA" id="ARBA00022741"/>
    </source>
</evidence>
<dbReference type="HAMAP" id="MF_00365">
    <property type="entry name" value="RecF"/>
    <property type="match status" value="1"/>
</dbReference>
<dbReference type="PANTHER" id="PTHR32182:SF0">
    <property type="entry name" value="DNA REPLICATION AND REPAIR PROTEIN RECF"/>
    <property type="match status" value="1"/>
</dbReference>
<evidence type="ECO:0000256" key="13">
    <source>
        <dbReference type="RuleBase" id="RU000578"/>
    </source>
</evidence>
<comment type="caution">
    <text evidence="15">The sequence shown here is derived from an EMBL/GenBank/DDBJ whole genome shotgun (WGS) entry which is preliminary data.</text>
</comment>
<evidence type="ECO:0000313" key="16">
    <source>
        <dbReference type="Proteomes" id="UP000006004"/>
    </source>
</evidence>
<evidence type="ECO:0000256" key="11">
    <source>
        <dbReference type="ARBA" id="ARBA00023236"/>
    </source>
</evidence>
<dbReference type="Gene3D" id="1.20.1050.90">
    <property type="entry name" value="RecF/RecN/SMC, N-terminal domain"/>
    <property type="match status" value="1"/>
</dbReference>
<name>C5NY44_9BACL</name>
<dbReference type="Gene3D" id="3.40.50.300">
    <property type="entry name" value="P-loop containing nucleotide triphosphate hydrolases"/>
    <property type="match status" value="1"/>
</dbReference>
<dbReference type="PANTHER" id="PTHR32182">
    <property type="entry name" value="DNA REPLICATION AND REPAIR PROTEIN RECF"/>
    <property type="match status" value="1"/>
</dbReference>
<keyword evidence="7 12" id="KW-0227">DNA damage</keyword>
<dbReference type="GO" id="GO:0009432">
    <property type="term" value="P:SOS response"/>
    <property type="evidence" value="ECO:0007669"/>
    <property type="project" value="UniProtKB-UniRule"/>
</dbReference>
<evidence type="ECO:0000256" key="1">
    <source>
        <dbReference type="ARBA" id="ARBA00004496"/>
    </source>
</evidence>
<reference evidence="15" key="2">
    <citation type="submission" date="2009-06" db="EMBL/GenBank/DDBJ databases">
        <authorList>
            <person name="Sebastian Y."/>
            <person name="Madupu R."/>
            <person name="Durkin A.S."/>
            <person name="Torralba M."/>
            <person name="Methe B."/>
            <person name="Sutton G.G."/>
            <person name="Strausberg R.L."/>
            <person name="Nelson K.E."/>
        </authorList>
    </citation>
    <scope>NUCLEOTIDE SEQUENCE [LARGE SCALE GENOMIC DNA]</scope>
    <source>
        <strain evidence="15">ATCC 10379</strain>
    </source>
</reference>
<dbReference type="GO" id="GO:0003697">
    <property type="term" value="F:single-stranded DNA binding"/>
    <property type="evidence" value="ECO:0007669"/>
    <property type="project" value="UniProtKB-UniRule"/>
</dbReference>
<evidence type="ECO:0000256" key="2">
    <source>
        <dbReference type="ARBA" id="ARBA00008016"/>
    </source>
</evidence>
<dbReference type="GO" id="GO:0005524">
    <property type="term" value="F:ATP binding"/>
    <property type="evidence" value="ECO:0007669"/>
    <property type="project" value="UniProtKB-UniRule"/>
</dbReference>
<dbReference type="GO" id="GO:0006302">
    <property type="term" value="P:double-strand break repair"/>
    <property type="evidence" value="ECO:0007669"/>
    <property type="project" value="TreeGrafter"/>
</dbReference>
<reference evidence="15" key="1">
    <citation type="submission" date="2009-01" db="EMBL/GenBank/DDBJ databases">
        <authorList>
            <person name="Fulton L."/>
            <person name="Clifton S."/>
            <person name="Chinwalla A.T."/>
            <person name="Mitreva M."/>
            <person name="Sodergren E."/>
            <person name="Weinstock G."/>
            <person name="Clifton S."/>
            <person name="Dooling D.J."/>
            <person name="Fulton B."/>
            <person name="Minx P."/>
            <person name="Pepin K.H."/>
            <person name="Johnson M."/>
            <person name="Bhonagiri V."/>
            <person name="Nash W.E."/>
            <person name="Mardis E.R."/>
            <person name="Wilson R.K."/>
        </authorList>
    </citation>
    <scope>NUCLEOTIDE SEQUENCE [LARGE SCALE GENOMIC DNA]</scope>
    <source>
        <strain evidence="15">ATCC 10379</strain>
    </source>
</reference>
<comment type="subcellular location">
    <subcellularLocation>
        <location evidence="1 12 13">Cytoplasm</location>
    </subcellularLocation>
</comment>
<dbReference type="NCBIfam" id="TIGR00611">
    <property type="entry name" value="recf"/>
    <property type="match status" value="1"/>
</dbReference>
<comment type="function">
    <text evidence="12 13">The RecF protein is involved in DNA metabolism; it is required for DNA replication and normal SOS inducibility. RecF binds preferentially to single-stranded, linear DNA. It also seems to bind ATP.</text>
</comment>
<organism evidence="15 16">
    <name type="scientific">Gemella haemolysans ATCC 10379</name>
    <dbReference type="NCBI Taxonomy" id="546270"/>
    <lineage>
        <taxon>Bacteria</taxon>
        <taxon>Bacillati</taxon>
        <taxon>Bacillota</taxon>
        <taxon>Bacilli</taxon>
        <taxon>Bacillales</taxon>
        <taxon>Gemellaceae</taxon>
        <taxon>Gemella</taxon>
    </lineage>
</organism>
<feature type="domain" description="RecF/RecN/SMC N-terminal" evidence="14">
    <location>
        <begin position="3"/>
        <end position="352"/>
    </location>
</feature>
<dbReference type="GO" id="GO:0000731">
    <property type="term" value="P:DNA synthesis involved in DNA repair"/>
    <property type="evidence" value="ECO:0007669"/>
    <property type="project" value="TreeGrafter"/>
</dbReference>
<sequence>MKIKSLKLLYFRNYLSTNIEVHPSLNVLVGNNANGKTNIIESIFCLALGKSYRTKSDSECIMFGETATAMSCIVNKNDRELDIMLGINNKGKSAKIAGIKKTKLTDFVGELNVVLFSPEDLQIVKGSPALRREFMNREFYQFSRIYHKYYLMYQHLLKQRNSYLKDMRKNPKDEMSLAYLETLTSQLVKVALYITKERVSFVRDISKLTYKNMLNISNGQETLKIKYKSSVLDALNIAEINDESFTEENLTKVMMKKSFDDIMRGSTKIGPQHDDLEFYINDLDAKMYASQGQQRSIVLSLKLAEINFLKEKTGTYPVLLLDDVLSELDKNRQLKLLDAINENVQTFITTPSISDIKEDLLKKAKVFKIEDGNISEIV</sequence>
<evidence type="ECO:0000259" key="14">
    <source>
        <dbReference type="Pfam" id="PF02463"/>
    </source>
</evidence>
<dbReference type="InterPro" id="IPR003395">
    <property type="entry name" value="RecF/RecN/SMC_N"/>
</dbReference>
<feature type="binding site" evidence="12">
    <location>
        <begin position="30"/>
        <end position="37"/>
    </location>
    <ligand>
        <name>ATP</name>
        <dbReference type="ChEBI" id="CHEBI:30616"/>
    </ligand>
</feature>
<evidence type="ECO:0000313" key="15">
    <source>
        <dbReference type="EMBL" id="EER67749.1"/>
    </source>
</evidence>
<evidence type="ECO:0000256" key="4">
    <source>
        <dbReference type="ARBA" id="ARBA00022490"/>
    </source>
</evidence>
<evidence type="ECO:0000256" key="3">
    <source>
        <dbReference type="ARBA" id="ARBA00020170"/>
    </source>
</evidence>
<protein>
    <recommendedName>
        <fullName evidence="3 12">DNA replication and repair protein RecF</fullName>
    </recommendedName>
</protein>
<dbReference type="PROSITE" id="PS00618">
    <property type="entry name" value="RECF_2"/>
    <property type="match status" value="1"/>
</dbReference>
<dbReference type="eggNOG" id="COG1195">
    <property type="taxonomic scope" value="Bacteria"/>
</dbReference>
<dbReference type="GO" id="GO:0005737">
    <property type="term" value="C:cytoplasm"/>
    <property type="evidence" value="ECO:0007669"/>
    <property type="project" value="UniProtKB-SubCell"/>
</dbReference>
<accession>C5NY44</accession>
<dbReference type="InterPro" id="IPR027417">
    <property type="entry name" value="P-loop_NTPase"/>
</dbReference>
<keyword evidence="4 12" id="KW-0963">Cytoplasm</keyword>
<dbReference type="OrthoDB" id="9803889at2"/>
<gene>
    <name evidence="12 15" type="primary">recF</name>
    <name evidence="15" type="ORF">GEMHA0001_0381</name>
</gene>
<proteinExistence type="inferred from homology"/>
<evidence type="ECO:0000256" key="10">
    <source>
        <dbReference type="ARBA" id="ARBA00023204"/>
    </source>
</evidence>
<keyword evidence="5 12" id="KW-0235">DNA replication</keyword>
<dbReference type="RefSeq" id="WP_003145114.1">
    <property type="nucleotide sequence ID" value="NZ_ACDZ02000014.1"/>
</dbReference>
<dbReference type="InterPro" id="IPR001238">
    <property type="entry name" value="DNA-binding_RecF"/>
</dbReference>
<keyword evidence="10 12" id="KW-0234">DNA repair</keyword>
<dbReference type="PROSITE" id="PS00617">
    <property type="entry name" value="RECF_1"/>
    <property type="match status" value="1"/>
</dbReference>
<dbReference type="EMBL" id="ACDZ02000014">
    <property type="protein sequence ID" value="EER67749.1"/>
    <property type="molecule type" value="Genomic_DNA"/>
</dbReference>
<dbReference type="SUPFAM" id="SSF52540">
    <property type="entry name" value="P-loop containing nucleoside triphosphate hydrolases"/>
    <property type="match status" value="1"/>
</dbReference>
<dbReference type="InterPro" id="IPR018078">
    <property type="entry name" value="DNA-binding_RecF_CS"/>
</dbReference>
<keyword evidence="8 12" id="KW-0067">ATP-binding</keyword>
<dbReference type="Pfam" id="PF02463">
    <property type="entry name" value="SMC_N"/>
    <property type="match status" value="1"/>
</dbReference>
<keyword evidence="16" id="KW-1185">Reference proteome</keyword>
<dbReference type="GeneID" id="93287425"/>
<keyword evidence="9 12" id="KW-0238">DNA-binding</keyword>
<keyword evidence="11 12" id="KW-0742">SOS response</keyword>
<evidence type="ECO:0000256" key="12">
    <source>
        <dbReference type="HAMAP-Rule" id="MF_00365"/>
    </source>
</evidence>
<keyword evidence="6 12" id="KW-0547">Nucleotide-binding</keyword>
<dbReference type="AlphaFoldDB" id="C5NY44"/>